<keyword evidence="3" id="KW-0238">DNA-binding</keyword>
<evidence type="ECO:0000313" key="3">
    <source>
        <dbReference type="EMBL" id="KDA04481.1"/>
    </source>
</evidence>
<keyword evidence="1" id="KW-0812">Transmembrane</keyword>
<dbReference type="STRING" id="1280953.HOC_01320"/>
<dbReference type="AlphaFoldDB" id="A0A059GCG2"/>
<organism evidence="3 4">
    <name type="scientific">Hyphomonas oceanitis SCH89</name>
    <dbReference type="NCBI Taxonomy" id="1280953"/>
    <lineage>
        <taxon>Bacteria</taxon>
        <taxon>Pseudomonadati</taxon>
        <taxon>Pseudomonadota</taxon>
        <taxon>Alphaproteobacteria</taxon>
        <taxon>Hyphomonadales</taxon>
        <taxon>Hyphomonadaceae</taxon>
        <taxon>Hyphomonas</taxon>
    </lineage>
</organism>
<dbReference type="GO" id="GO:0003677">
    <property type="term" value="F:DNA binding"/>
    <property type="evidence" value="ECO:0007669"/>
    <property type="project" value="UniProtKB-KW"/>
</dbReference>
<dbReference type="OrthoDB" id="7028951at2"/>
<dbReference type="PROSITE" id="PS50930">
    <property type="entry name" value="HTH_LYTTR"/>
    <property type="match status" value="1"/>
</dbReference>
<dbReference type="PATRIC" id="fig|1280953.3.peg.265"/>
<accession>A0A059GCG2</accession>
<feature type="transmembrane region" description="Helical" evidence="1">
    <location>
        <begin position="7"/>
        <end position="26"/>
    </location>
</feature>
<comment type="caution">
    <text evidence="3">The sequence shown here is derived from an EMBL/GenBank/DDBJ whole genome shotgun (WGS) entry which is preliminary data.</text>
</comment>
<evidence type="ECO:0000259" key="2">
    <source>
        <dbReference type="PROSITE" id="PS50930"/>
    </source>
</evidence>
<dbReference type="eggNOG" id="COG3279">
    <property type="taxonomic scope" value="Bacteria"/>
</dbReference>
<dbReference type="SMART" id="SM00850">
    <property type="entry name" value="LytTR"/>
    <property type="match status" value="1"/>
</dbReference>
<dbReference type="RefSeq" id="WP_051624402.1">
    <property type="nucleotide sequence ID" value="NZ_ARYL01000001.1"/>
</dbReference>
<feature type="transmembrane region" description="Helical" evidence="1">
    <location>
        <begin position="105"/>
        <end position="126"/>
    </location>
</feature>
<name>A0A059GCG2_9PROT</name>
<dbReference type="Gene3D" id="2.40.50.1020">
    <property type="entry name" value="LytTr DNA-binding domain"/>
    <property type="match status" value="1"/>
</dbReference>
<reference evidence="3 4" key="1">
    <citation type="journal article" date="2014" name="Antonie Van Leeuwenhoek">
        <title>Hyphomonas beringensis sp. nov. and Hyphomonas chukchiensis sp. nov., isolated from surface seawater of the Bering Sea and Chukchi Sea.</title>
        <authorList>
            <person name="Li C."/>
            <person name="Lai Q."/>
            <person name="Li G."/>
            <person name="Dong C."/>
            <person name="Wang J."/>
            <person name="Liao Y."/>
            <person name="Shao Z."/>
        </authorList>
    </citation>
    <scope>NUCLEOTIDE SEQUENCE [LARGE SCALE GENOMIC DNA]</scope>
    <source>
        <strain evidence="3 4">SCH89</strain>
    </source>
</reference>
<feature type="transmembrane region" description="Helical" evidence="1">
    <location>
        <begin position="69"/>
        <end position="99"/>
    </location>
</feature>
<gene>
    <name evidence="3" type="ORF">HOC_01320</name>
</gene>
<keyword evidence="4" id="KW-1185">Reference proteome</keyword>
<dbReference type="EMBL" id="ARYL01000001">
    <property type="protein sequence ID" value="KDA04481.1"/>
    <property type="molecule type" value="Genomic_DNA"/>
</dbReference>
<evidence type="ECO:0000256" key="1">
    <source>
        <dbReference type="SAM" id="Phobius"/>
    </source>
</evidence>
<proteinExistence type="predicted"/>
<dbReference type="Proteomes" id="UP000024942">
    <property type="component" value="Unassembled WGS sequence"/>
</dbReference>
<protein>
    <submittedName>
        <fullName evidence="3">LytTr DNA-binding domain-containing protein</fullName>
    </submittedName>
</protein>
<feature type="domain" description="HTH LytTR-type" evidence="2">
    <location>
        <begin position="147"/>
        <end position="246"/>
    </location>
</feature>
<keyword evidence="1" id="KW-0472">Membrane</keyword>
<sequence length="246" mass="26656">MTGRLTPFLRTAAIFIGVSLAFTWFGVYDTGGSFTLRLFMWLITMCVGGAAAIWAIPATFERYLAEQHVALRVGVAAALIAVPVTISLVAFFLALGGYFSATGLLIQYVYVYAVCLVMVASGVVVAQARRAPPLGAAEASDARATFLERLPVKYRGAAIWAISSEDHYLRIHTDRGEELILMRLADAMRELAGAGGLQVHRSWWVATDGVADTRREDGKLWLVLKSGKEAPVSRTFLSAVKEANLA</sequence>
<evidence type="ECO:0000313" key="4">
    <source>
        <dbReference type="Proteomes" id="UP000024942"/>
    </source>
</evidence>
<dbReference type="Pfam" id="PF04397">
    <property type="entry name" value="LytTR"/>
    <property type="match status" value="1"/>
</dbReference>
<feature type="transmembrane region" description="Helical" evidence="1">
    <location>
        <begin position="38"/>
        <end position="57"/>
    </location>
</feature>
<keyword evidence="1" id="KW-1133">Transmembrane helix</keyword>
<dbReference type="InterPro" id="IPR007492">
    <property type="entry name" value="LytTR_DNA-bd_dom"/>
</dbReference>